<evidence type="ECO:0000313" key="9">
    <source>
        <dbReference type="EMBL" id="GAA0727811.1"/>
    </source>
</evidence>
<accession>A0ABN1J3W8</accession>
<dbReference type="Gene3D" id="3.30.70.260">
    <property type="match status" value="1"/>
</dbReference>
<dbReference type="PANTHER" id="PTHR33778">
    <property type="entry name" value="PROTEIN MGTC"/>
    <property type="match status" value="1"/>
</dbReference>
<dbReference type="RefSeq" id="WP_425544652.1">
    <property type="nucleotide sequence ID" value="NZ_BAAACF010000003.1"/>
</dbReference>
<dbReference type="PROSITE" id="PS51671">
    <property type="entry name" value="ACT"/>
    <property type="match status" value="1"/>
</dbReference>
<dbReference type="InterPro" id="IPR002912">
    <property type="entry name" value="ACT_dom"/>
</dbReference>
<dbReference type="PANTHER" id="PTHR33778:SF1">
    <property type="entry name" value="MAGNESIUM TRANSPORTER YHID-RELATED"/>
    <property type="match status" value="1"/>
</dbReference>
<organism evidence="9 10">
    <name type="scientific">Clostridium malenominatum</name>
    <dbReference type="NCBI Taxonomy" id="1539"/>
    <lineage>
        <taxon>Bacteria</taxon>
        <taxon>Bacillati</taxon>
        <taxon>Bacillota</taxon>
        <taxon>Clostridia</taxon>
        <taxon>Eubacteriales</taxon>
        <taxon>Clostridiaceae</taxon>
        <taxon>Clostridium</taxon>
    </lineage>
</organism>
<comment type="subcellular location">
    <subcellularLocation>
        <location evidence="1">Cell membrane</location>
        <topology evidence="1">Multi-pass membrane protein</topology>
    </subcellularLocation>
</comment>
<dbReference type="PRINTS" id="PR01837">
    <property type="entry name" value="MGTCSAPBPROT"/>
</dbReference>
<dbReference type="CDD" id="cd02116">
    <property type="entry name" value="ACT"/>
    <property type="match status" value="1"/>
</dbReference>
<comment type="similarity">
    <text evidence="2">Belongs to the MgtC/SapB family.</text>
</comment>
<evidence type="ECO:0000259" key="8">
    <source>
        <dbReference type="PROSITE" id="PS51671"/>
    </source>
</evidence>
<reference evidence="9 10" key="1">
    <citation type="journal article" date="2019" name="Int. J. Syst. Evol. Microbiol.">
        <title>The Global Catalogue of Microorganisms (GCM) 10K type strain sequencing project: providing services to taxonomists for standard genome sequencing and annotation.</title>
        <authorList>
            <consortium name="The Broad Institute Genomics Platform"/>
            <consortium name="The Broad Institute Genome Sequencing Center for Infectious Disease"/>
            <person name="Wu L."/>
            <person name="Ma J."/>
        </authorList>
    </citation>
    <scope>NUCLEOTIDE SEQUENCE [LARGE SCALE GENOMIC DNA]</scope>
    <source>
        <strain evidence="9 10">JCM 1405</strain>
    </source>
</reference>
<feature type="transmembrane region" description="Helical" evidence="7">
    <location>
        <begin position="67"/>
        <end position="86"/>
    </location>
</feature>
<evidence type="ECO:0000256" key="7">
    <source>
        <dbReference type="SAM" id="Phobius"/>
    </source>
</evidence>
<dbReference type="EMBL" id="BAAACF010000003">
    <property type="protein sequence ID" value="GAA0727811.1"/>
    <property type="molecule type" value="Genomic_DNA"/>
</dbReference>
<keyword evidence="5 7" id="KW-1133">Transmembrane helix</keyword>
<feature type="transmembrane region" description="Helical" evidence="7">
    <location>
        <begin position="118"/>
        <end position="137"/>
    </location>
</feature>
<comment type="caution">
    <text evidence="9">The sequence shown here is derived from an EMBL/GenBank/DDBJ whole genome shotgun (WGS) entry which is preliminary data.</text>
</comment>
<keyword evidence="3" id="KW-1003">Cell membrane</keyword>
<dbReference type="Proteomes" id="UP001500339">
    <property type="component" value="Unassembled WGS sequence"/>
</dbReference>
<feature type="transmembrane region" description="Helical" evidence="7">
    <location>
        <begin position="36"/>
        <end position="55"/>
    </location>
</feature>
<keyword evidence="10" id="KW-1185">Reference proteome</keyword>
<feature type="domain" description="ACT" evidence="8">
    <location>
        <begin position="148"/>
        <end position="234"/>
    </location>
</feature>
<evidence type="ECO:0000313" key="10">
    <source>
        <dbReference type="Proteomes" id="UP001500339"/>
    </source>
</evidence>
<protein>
    <submittedName>
        <fullName evidence="9">MgtC/SapB family protein</fullName>
    </submittedName>
</protein>
<keyword evidence="6 7" id="KW-0472">Membrane</keyword>
<proteinExistence type="inferred from homology"/>
<evidence type="ECO:0000256" key="6">
    <source>
        <dbReference type="ARBA" id="ARBA00023136"/>
    </source>
</evidence>
<evidence type="ECO:0000256" key="2">
    <source>
        <dbReference type="ARBA" id="ARBA00009298"/>
    </source>
</evidence>
<dbReference type="InterPro" id="IPR049177">
    <property type="entry name" value="MgtC_SapB_SrpB_YhiD_N"/>
</dbReference>
<name>A0ABN1J3W8_9CLOT</name>
<evidence type="ECO:0000256" key="5">
    <source>
        <dbReference type="ARBA" id="ARBA00022989"/>
    </source>
</evidence>
<dbReference type="InterPro" id="IPR003416">
    <property type="entry name" value="MgtC/SapB/SrpB/YhiD_fam"/>
</dbReference>
<evidence type="ECO:0000256" key="3">
    <source>
        <dbReference type="ARBA" id="ARBA00022475"/>
    </source>
</evidence>
<evidence type="ECO:0000256" key="1">
    <source>
        <dbReference type="ARBA" id="ARBA00004651"/>
    </source>
</evidence>
<gene>
    <name evidence="9" type="ORF">GCM10008905_25860</name>
</gene>
<sequence length="245" mass="26582">MISDWEVVIRLVLSAVVGGIVGMEREASHRPAGLRTHILVTLGSTLIMLISMYGFQGLGANNSGGDPARLAAQVVSGIGFLGAGTILRTGNNIRGLTTAASIWVCGCIGLAIGNGYYLGGLATTVIVMIVLRNLGFLQKKKYTSPNKLLIVQCKERIGLISDIGHVLEKNNISIKDIKVNNEENNEEIEDGMMEIRFKVTLPPKLEDISFLDEILNLPGMENAMWEGDLELAYQKTKNKGETIIQ</sequence>
<keyword evidence="4 7" id="KW-0812">Transmembrane</keyword>
<evidence type="ECO:0000256" key="4">
    <source>
        <dbReference type="ARBA" id="ARBA00022692"/>
    </source>
</evidence>
<dbReference type="Pfam" id="PF02308">
    <property type="entry name" value="MgtC"/>
    <property type="match status" value="1"/>
</dbReference>